<dbReference type="CDD" id="cd23767">
    <property type="entry name" value="IQCD"/>
    <property type="match status" value="1"/>
</dbReference>
<dbReference type="Gene3D" id="1.20.5.190">
    <property type="match status" value="1"/>
</dbReference>
<dbReference type="Pfam" id="PF00169">
    <property type="entry name" value="PH"/>
    <property type="match status" value="1"/>
</dbReference>
<dbReference type="OrthoDB" id="6376358at2759"/>
<reference evidence="12" key="1">
    <citation type="submission" date="2020-11" db="EMBL/GenBank/DDBJ databases">
        <authorList>
            <person name="Tran Van P."/>
        </authorList>
    </citation>
    <scope>NUCLEOTIDE SEQUENCE</scope>
</reference>
<feature type="domain" description="TH1" evidence="11">
    <location>
        <begin position="414"/>
        <end position="596"/>
    </location>
</feature>
<dbReference type="InterPro" id="IPR000048">
    <property type="entry name" value="IQ_motif_EF-hand-BS"/>
</dbReference>
<dbReference type="PROSITE" id="PS50096">
    <property type="entry name" value="IQ"/>
    <property type="match status" value="2"/>
</dbReference>
<dbReference type="SMART" id="SM00233">
    <property type="entry name" value="PH"/>
    <property type="match status" value="1"/>
</dbReference>
<dbReference type="GO" id="GO:0000146">
    <property type="term" value="F:microfilament motor activity"/>
    <property type="evidence" value="ECO:0007669"/>
    <property type="project" value="TreeGrafter"/>
</dbReference>
<dbReference type="AlphaFoldDB" id="A0A7R9ACV0"/>
<organism evidence="12">
    <name type="scientific">Darwinula stevensoni</name>
    <dbReference type="NCBI Taxonomy" id="69355"/>
    <lineage>
        <taxon>Eukaryota</taxon>
        <taxon>Metazoa</taxon>
        <taxon>Ecdysozoa</taxon>
        <taxon>Arthropoda</taxon>
        <taxon>Crustacea</taxon>
        <taxon>Oligostraca</taxon>
        <taxon>Ostracoda</taxon>
        <taxon>Podocopa</taxon>
        <taxon>Podocopida</taxon>
        <taxon>Darwinulocopina</taxon>
        <taxon>Darwinuloidea</taxon>
        <taxon>Darwinulidae</taxon>
        <taxon>Darwinula</taxon>
    </lineage>
</organism>
<dbReference type="InterPro" id="IPR027417">
    <property type="entry name" value="P-loop_NTPase"/>
</dbReference>
<dbReference type="Gene3D" id="1.20.58.530">
    <property type="match status" value="1"/>
</dbReference>
<evidence type="ECO:0000313" key="12">
    <source>
        <dbReference type="EMBL" id="CAD7251689.1"/>
    </source>
</evidence>
<dbReference type="GO" id="GO:0005902">
    <property type="term" value="C:microvillus"/>
    <property type="evidence" value="ECO:0007669"/>
    <property type="project" value="TreeGrafter"/>
</dbReference>
<dbReference type="PROSITE" id="PS50003">
    <property type="entry name" value="PH_DOMAIN"/>
    <property type="match status" value="1"/>
</dbReference>
<dbReference type="Pfam" id="PF00063">
    <property type="entry name" value="Myosin_head"/>
    <property type="match status" value="2"/>
</dbReference>
<evidence type="ECO:0000256" key="6">
    <source>
        <dbReference type="PROSITE-ProRule" id="PRU00782"/>
    </source>
</evidence>
<evidence type="ECO:0000256" key="4">
    <source>
        <dbReference type="ARBA" id="ARBA00023175"/>
    </source>
</evidence>
<dbReference type="Pfam" id="PF06017">
    <property type="entry name" value="Myosin_TH1"/>
    <property type="match status" value="1"/>
</dbReference>
<dbReference type="InterPro" id="IPR010926">
    <property type="entry name" value="Myosin_TH1"/>
</dbReference>
<evidence type="ECO:0000256" key="8">
    <source>
        <dbReference type="SAM" id="MobiDB-lite"/>
    </source>
</evidence>
<evidence type="ECO:0000259" key="10">
    <source>
        <dbReference type="PROSITE" id="PS51456"/>
    </source>
</evidence>
<dbReference type="InterPro" id="IPR036961">
    <property type="entry name" value="Kinesin_motor_dom_sf"/>
</dbReference>
<dbReference type="GO" id="GO:0007015">
    <property type="term" value="P:actin filament organization"/>
    <property type="evidence" value="ECO:0007669"/>
    <property type="project" value="TreeGrafter"/>
</dbReference>
<dbReference type="GO" id="GO:0005524">
    <property type="term" value="F:ATP binding"/>
    <property type="evidence" value="ECO:0007669"/>
    <property type="project" value="UniProtKB-KW"/>
</dbReference>
<dbReference type="PANTHER" id="PTHR13140">
    <property type="entry name" value="MYOSIN"/>
    <property type="match status" value="1"/>
</dbReference>
<keyword evidence="13" id="KW-1185">Reference proteome</keyword>
<keyword evidence="1" id="KW-0547">Nucleotide-binding</keyword>
<protein>
    <submittedName>
        <fullName evidence="12">Uncharacterized protein</fullName>
    </submittedName>
</protein>
<dbReference type="EMBL" id="CAJPEV010003737">
    <property type="protein sequence ID" value="CAG0900439.1"/>
    <property type="molecule type" value="Genomic_DNA"/>
</dbReference>
<accession>A0A7R9ACV0</accession>
<comment type="similarity">
    <text evidence="6">Belongs to the TRAFAC class myosin-kinesin ATPase superfamily. Myosin family.</text>
</comment>
<evidence type="ECO:0000256" key="5">
    <source>
        <dbReference type="ARBA" id="ARBA00023203"/>
    </source>
</evidence>
<evidence type="ECO:0000256" key="1">
    <source>
        <dbReference type="ARBA" id="ARBA00022741"/>
    </source>
</evidence>
<comment type="caution">
    <text evidence="6">Lacks conserved residue(s) required for the propagation of feature annotation.</text>
</comment>
<dbReference type="Gene3D" id="1.20.120.720">
    <property type="entry name" value="Myosin VI head, motor domain, U50 subdomain"/>
    <property type="match status" value="1"/>
</dbReference>
<feature type="coiled-coil region" evidence="7">
    <location>
        <begin position="915"/>
        <end position="993"/>
    </location>
</feature>
<name>A0A7R9ACV0_9CRUS</name>
<proteinExistence type="inferred from homology"/>
<dbReference type="GO" id="GO:0005737">
    <property type="term" value="C:cytoplasm"/>
    <property type="evidence" value="ECO:0007669"/>
    <property type="project" value="TreeGrafter"/>
</dbReference>
<feature type="compositionally biased region" description="Basic and acidic residues" evidence="8">
    <location>
        <begin position="1025"/>
        <end position="1040"/>
    </location>
</feature>
<keyword evidence="3 6" id="KW-0518">Myosin</keyword>
<dbReference type="Gene3D" id="3.40.850.10">
    <property type="entry name" value="Kinesin motor domain"/>
    <property type="match status" value="1"/>
</dbReference>
<feature type="domain" description="PH" evidence="9">
    <location>
        <begin position="805"/>
        <end position="899"/>
    </location>
</feature>
<dbReference type="PROSITE" id="PS51456">
    <property type="entry name" value="MYOSIN_MOTOR"/>
    <property type="match status" value="1"/>
</dbReference>
<dbReference type="GO" id="GO:0005886">
    <property type="term" value="C:plasma membrane"/>
    <property type="evidence" value="ECO:0007669"/>
    <property type="project" value="TreeGrafter"/>
</dbReference>
<dbReference type="SMART" id="SM00015">
    <property type="entry name" value="IQ"/>
    <property type="match status" value="2"/>
</dbReference>
<sequence length="1056" mass="123181">MISLLDEECLRPGDRTDTTFLNKINTVLGSHAHFKRAKTNVGKRSSINSLDEFCLVHYAGDVTYKVRCFLNKNNDLLFRDLKEAMSESSNEVVQACFPKEEILAKKRPPTVATQFKDSLQSLTKTLIREEPSYIRCIKPNDLKQPGRMAAKPAIPCPWYYRRDYVAGQFNENVVRHQVKYLGLVENLRVRRAGFAYRRLYEAFLHRYKSLCPDTWPTYRGNPCSGVERLVKFLGYKNDEYRLGETKIFIRLPQTLFATEDAYQRRKHELATLIQKVFKGYRQKKEFKRQKQAAVVVQAYMRRHLAKKRVARRKHAALVIRQFIQDFIRRNDASESKFAGMARAAYLRRLAANLPRKLLDKKWPKPPKICVSASEEIRRLYRRQLARQYAKKLTPERKLLFQKKVLAEKLFKGKKSSYKGSIGKPFVGNGWTPPSTRSERGSSKPGFDAIRRRPYCTRVTKYNRRGHKPQNWILILTSGTLYLLDEMWKLKHSIPLSALKTVTVTNLADNFVLLRIPQELKREKGDVILNVPFLIEFIVELVHESRNSEMLNIETANSIQHYMADGKPVGKIVFNNGANNAIEKGKDRTLLVVSSPFSLPLLIPSLALLSDVEVFRSLLPQTVLTANLGTIMSSHNIERGLDDFRSTPDLSFQHYKYYLSMELFSGLPETLDPPSRRQYQDQIEELCWLICKQSLLKRDVVVFPNESVYHLFRIFSTLAEELSDNQVGTMVAIHVEEMRLLCEAFVMTVGKNFNMEEFQEAAKTLGTEYVMFHPFLSFMETKYASSIEVGGLQEGVRDLFDTYSQDVLRKGYLWKKGELFPSFRYYWFVLRPSSLTYFTNMEQKDKKGEIPLDSTCRVESIAEPKCHKFLLKCQDRNYELSASDHKTKLQWLSSLRLAFENAENLHSYQYREAGRRQDLKLDLEKLLEEETQARRDEEIEEQKRLLVEEREKRIRFEERQRDKETQLKDAETKLRELEDDRRRLDRELRSARMKITSSEHSKEILEAKLRARGSPVTRSASMVPVRNREKRFSNDTQHSSDSDDIDDDEGLPLRRVE</sequence>
<dbReference type="Pfam" id="PF00612">
    <property type="entry name" value="IQ"/>
    <property type="match status" value="2"/>
</dbReference>
<keyword evidence="7" id="KW-0175">Coiled coil</keyword>
<dbReference type="Proteomes" id="UP000677054">
    <property type="component" value="Unassembled WGS sequence"/>
</dbReference>
<dbReference type="Gene3D" id="2.30.29.30">
    <property type="entry name" value="Pleckstrin-homology domain (PH domain)/Phosphotyrosine-binding domain (PTB)"/>
    <property type="match status" value="1"/>
</dbReference>
<keyword evidence="4" id="KW-0505">Motor protein</keyword>
<evidence type="ECO:0000313" key="13">
    <source>
        <dbReference type="Proteomes" id="UP000677054"/>
    </source>
</evidence>
<dbReference type="SMART" id="SM00242">
    <property type="entry name" value="MYSc"/>
    <property type="match status" value="1"/>
</dbReference>
<feature type="region of interest" description="Disordered" evidence="8">
    <location>
        <begin position="1005"/>
        <end position="1056"/>
    </location>
</feature>
<dbReference type="Gene3D" id="6.20.240.20">
    <property type="match status" value="1"/>
</dbReference>
<dbReference type="Pfam" id="PF25530">
    <property type="entry name" value="EF-hand_SWAP70_N"/>
    <property type="match status" value="1"/>
</dbReference>
<dbReference type="GO" id="GO:0051015">
    <property type="term" value="F:actin filament binding"/>
    <property type="evidence" value="ECO:0007669"/>
    <property type="project" value="TreeGrafter"/>
</dbReference>
<dbReference type="GO" id="GO:0030048">
    <property type="term" value="P:actin filament-based movement"/>
    <property type="evidence" value="ECO:0007669"/>
    <property type="project" value="TreeGrafter"/>
</dbReference>
<dbReference type="PROSITE" id="PS51757">
    <property type="entry name" value="TH1"/>
    <property type="match status" value="1"/>
</dbReference>
<evidence type="ECO:0000256" key="7">
    <source>
        <dbReference type="SAM" id="Coils"/>
    </source>
</evidence>
<dbReference type="InterPro" id="IPR011993">
    <property type="entry name" value="PH-like_dom_sf"/>
</dbReference>
<dbReference type="PANTHER" id="PTHR13140:SF679">
    <property type="entry name" value="UNCONVENTIONAL MYOSIN IC"/>
    <property type="match status" value="1"/>
</dbReference>
<gene>
    <name evidence="12" type="ORF">DSTB1V02_LOCUS11451</name>
</gene>
<evidence type="ECO:0000256" key="2">
    <source>
        <dbReference type="ARBA" id="ARBA00022840"/>
    </source>
</evidence>
<dbReference type="InterPro" id="IPR001609">
    <property type="entry name" value="Myosin_head_motor_dom-like"/>
</dbReference>
<dbReference type="InterPro" id="IPR057836">
    <property type="entry name" value="EF-hand_SWAP70_N"/>
</dbReference>
<dbReference type="SUPFAM" id="SSF50729">
    <property type="entry name" value="PH domain-like"/>
    <property type="match status" value="1"/>
</dbReference>
<keyword evidence="5 6" id="KW-0009">Actin-binding</keyword>
<feature type="domain" description="Myosin motor" evidence="10">
    <location>
        <begin position="1"/>
        <end position="263"/>
    </location>
</feature>
<evidence type="ECO:0000259" key="9">
    <source>
        <dbReference type="PROSITE" id="PS50003"/>
    </source>
</evidence>
<dbReference type="SUPFAM" id="SSF52540">
    <property type="entry name" value="P-loop containing nucleoside triphosphate hydrolases"/>
    <property type="match status" value="1"/>
</dbReference>
<dbReference type="InterPro" id="IPR001849">
    <property type="entry name" value="PH_domain"/>
</dbReference>
<dbReference type="EMBL" id="LR903254">
    <property type="protein sequence ID" value="CAD7251689.1"/>
    <property type="molecule type" value="Genomic_DNA"/>
</dbReference>
<dbReference type="GO" id="GO:0006897">
    <property type="term" value="P:endocytosis"/>
    <property type="evidence" value="ECO:0007669"/>
    <property type="project" value="TreeGrafter"/>
</dbReference>
<evidence type="ECO:0000256" key="3">
    <source>
        <dbReference type="ARBA" id="ARBA00023123"/>
    </source>
</evidence>
<keyword evidence="2" id="KW-0067">ATP-binding</keyword>
<evidence type="ECO:0000259" key="11">
    <source>
        <dbReference type="PROSITE" id="PS51757"/>
    </source>
</evidence>
<dbReference type="GO" id="GO:0016459">
    <property type="term" value="C:myosin complex"/>
    <property type="evidence" value="ECO:0007669"/>
    <property type="project" value="UniProtKB-KW"/>
</dbReference>